<proteinExistence type="predicted"/>
<dbReference type="Pfam" id="PF07819">
    <property type="entry name" value="PGAP1"/>
    <property type="match status" value="1"/>
</dbReference>
<keyword evidence="3" id="KW-1185">Reference proteome</keyword>
<dbReference type="InterPro" id="IPR012908">
    <property type="entry name" value="PGAP1-ab_dom-like"/>
</dbReference>
<reference evidence="2 3" key="1">
    <citation type="submission" date="2019-02" db="EMBL/GenBank/DDBJ databases">
        <title>Complete Genome Sequence and Methylome Analysis of free living Spirochaetas.</title>
        <authorList>
            <person name="Fomenkov A."/>
            <person name="Dubinina G."/>
            <person name="Leshcheva N."/>
            <person name="Mikheeva N."/>
            <person name="Grabovich M."/>
            <person name="Vincze T."/>
            <person name="Roberts R.J."/>
        </authorList>
    </citation>
    <scope>NUCLEOTIDE SEQUENCE [LARGE SCALE GENOMIC DNA]</scope>
    <source>
        <strain evidence="2 3">K2</strain>
    </source>
</reference>
<dbReference type="InterPro" id="IPR029058">
    <property type="entry name" value="AB_hydrolase_fold"/>
</dbReference>
<accession>A0A5C1QIQ3</accession>
<evidence type="ECO:0000313" key="2">
    <source>
        <dbReference type="EMBL" id="QEN08033.1"/>
    </source>
</evidence>
<dbReference type="RefSeq" id="WP_149486113.1">
    <property type="nucleotide sequence ID" value="NZ_CP036150.1"/>
</dbReference>
<dbReference type="Gene3D" id="3.40.50.1820">
    <property type="entry name" value="alpha/beta hydrolase"/>
    <property type="match status" value="1"/>
</dbReference>
<protein>
    <recommendedName>
        <fullName evidence="1">GPI inositol-deacylase PGAP1-like alpha/beta domain-containing protein</fullName>
    </recommendedName>
</protein>
<dbReference type="SUPFAM" id="SSF53474">
    <property type="entry name" value="alpha/beta-Hydrolases"/>
    <property type="match status" value="1"/>
</dbReference>
<sequence length="301" mass="34809">MSKIIIAIHGMGNKPPRKQLSVWWKAAIREGLSNKGKFLFLRFKMVYWASIVHRTPFNPQCIDKDDPSYLKEPYIKSSNVVLKNRDNKIKKRIRKHINDQLEKILYDGDGFSHFNSLTDFVLRHFVKDLAVYYGDPSGDSLSIRDEICRQLADILRKHKRKKILLIAHSMGSIIAWDVLTRYVPEVEIDTFVTIGSPLGIPVVKNHLVADLKASGDASKELRTPENIRGAWKNLADFKDLVAFNADLKNDFLPNRLGVQPEDFFIHNDYESNGNENHHKSYGYLRCPEMSQIISDFLRWKK</sequence>
<gene>
    <name evidence="2" type="ORF">EXM22_08560</name>
</gene>
<feature type="domain" description="GPI inositol-deacylase PGAP1-like alpha/beta" evidence="1">
    <location>
        <begin position="128"/>
        <end position="205"/>
    </location>
</feature>
<dbReference type="EMBL" id="CP036150">
    <property type="protein sequence ID" value="QEN08033.1"/>
    <property type="molecule type" value="Genomic_DNA"/>
</dbReference>
<dbReference type="GO" id="GO:0016788">
    <property type="term" value="F:hydrolase activity, acting on ester bonds"/>
    <property type="evidence" value="ECO:0007669"/>
    <property type="project" value="InterPro"/>
</dbReference>
<dbReference type="AlphaFoldDB" id="A0A5C1QIQ3"/>
<evidence type="ECO:0000259" key="1">
    <source>
        <dbReference type="Pfam" id="PF07819"/>
    </source>
</evidence>
<name>A0A5C1QIQ3_9SPIO</name>
<evidence type="ECO:0000313" key="3">
    <source>
        <dbReference type="Proteomes" id="UP000324209"/>
    </source>
</evidence>
<dbReference type="KEGG" id="ock:EXM22_08560"/>
<organism evidence="2 3">
    <name type="scientific">Oceanispirochaeta crateris</name>
    <dbReference type="NCBI Taxonomy" id="2518645"/>
    <lineage>
        <taxon>Bacteria</taxon>
        <taxon>Pseudomonadati</taxon>
        <taxon>Spirochaetota</taxon>
        <taxon>Spirochaetia</taxon>
        <taxon>Spirochaetales</taxon>
        <taxon>Spirochaetaceae</taxon>
        <taxon>Oceanispirochaeta</taxon>
    </lineage>
</organism>
<dbReference type="OrthoDB" id="1114329at2"/>
<dbReference type="Proteomes" id="UP000324209">
    <property type="component" value="Chromosome"/>
</dbReference>